<dbReference type="OrthoDB" id="417125at2759"/>
<dbReference type="GeneID" id="63769298"/>
<accession>A0A1L9TJU9</accession>
<evidence type="ECO:0000259" key="1">
    <source>
        <dbReference type="Pfam" id="PF01728"/>
    </source>
</evidence>
<dbReference type="GO" id="GO:0008168">
    <property type="term" value="F:methyltransferase activity"/>
    <property type="evidence" value="ECO:0007669"/>
    <property type="project" value="InterPro"/>
</dbReference>
<sequence length="318" mass="35806">AIIHYLKEVPEYKRLSILRKQGWENPAGDRFFEKQRKTADNADAATTRHFYNMMRKIAMEMNHSTGVLELETSTPNCPQILDMCMAPGGFLAAALDLNPNAQAVAFTLPPSNGGHTVFLPEQSNLALNLVDITMLAVDIGITSIPQTHPDSTNFLPQHLGPEQKFDLALCDGQVLRPNVHTRPEYRERGEATRLTLTQLILALKHLKPGGTMVVLLHRLEAPDTVQLLYVFDKFSTVRLFKPAFFHAERSSFYMVATDVRAQSHEACLAIERWKRVWKFATFELEMGDEEYLAAVNEDCPGVEEILQVFGPKLVCLGR</sequence>
<feature type="domain" description="Ribosomal RNA methyltransferase FtsJ" evidence="1">
    <location>
        <begin position="79"/>
        <end position="257"/>
    </location>
</feature>
<dbReference type="Pfam" id="PF01728">
    <property type="entry name" value="FtsJ"/>
    <property type="match status" value="1"/>
</dbReference>
<dbReference type="InterPro" id="IPR029063">
    <property type="entry name" value="SAM-dependent_MTases_sf"/>
</dbReference>
<dbReference type="RefSeq" id="XP_040703379.1">
    <property type="nucleotide sequence ID" value="XM_040853225.1"/>
</dbReference>
<evidence type="ECO:0000313" key="3">
    <source>
        <dbReference type="Proteomes" id="UP000184356"/>
    </source>
</evidence>
<reference evidence="3" key="1">
    <citation type="journal article" date="2017" name="Genome Biol.">
        <title>Comparative genomics reveals high biological diversity and specific adaptations in the industrially and medically important fungal genus Aspergillus.</title>
        <authorList>
            <person name="de Vries R.P."/>
            <person name="Riley R."/>
            <person name="Wiebenga A."/>
            <person name="Aguilar-Osorio G."/>
            <person name="Amillis S."/>
            <person name="Uchima C.A."/>
            <person name="Anderluh G."/>
            <person name="Asadollahi M."/>
            <person name="Askin M."/>
            <person name="Barry K."/>
            <person name="Battaglia E."/>
            <person name="Bayram O."/>
            <person name="Benocci T."/>
            <person name="Braus-Stromeyer S.A."/>
            <person name="Caldana C."/>
            <person name="Canovas D."/>
            <person name="Cerqueira G.C."/>
            <person name="Chen F."/>
            <person name="Chen W."/>
            <person name="Choi C."/>
            <person name="Clum A."/>
            <person name="Dos Santos R.A."/>
            <person name="Damasio A.R."/>
            <person name="Diallinas G."/>
            <person name="Emri T."/>
            <person name="Fekete E."/>
            <person name="Flipphi M."/>
            <person name="Freyberg S."/>
            <person name="Gallo A."/>
            <person name="Gournas C."/>
            <person name="Habgood R."/>
            <person name="Hainaut M."/>
            <person name="Harispe M.L."/>
            <person name="Henrissat B."/>
            <person name="Hilden K.S."/>
            <person name="Hope R."/>
            <person name="Hossain A."/>
            <person name="Karabika E."/>
            <person name="Karaffa L."/>
            <person name="Karanyi Z."/>
            <person name="Krasevec N."/>
            <person name="Kuo A."/>
            <person name="Kusch H."/>
            <person name="LaButti K."/>
            <person name="Lagendijk E.L."/>
            <person name="Lapidus A."/>
            <person name="Levasseur A."/>
            <person name="Lindquist E."/>
            <person name="Lipzen A."/>
            <person name="Logrieco A.F."/>
            <person name="MacCabe A."/>
            <person name="Maekelae M.R."/>
            <person name="Malavazi I."/>
            <person name="Melin P."/>
            <person name="Meyer V."/>
            <person name="Mielnichuk N."/>
            <person name="Miskei M."/>
            <person name="Molnar A.P."/>
            <person name="Mule G."/>
            <person name="Ngan C.Y."/>
            <person name="Orejas M."/>
            <person name="Orosz E."/>
            <person name="Ouedraogo J.P."/>
            <person name="Overkamp K.M."/>
            <person name="Park H.-S."/>
            <person name="Perrone G."/>
            <person name="Piumi F."/>
            <person name="Punt P.J."/>
            <person name="Ram A.F."/>
            <person name="Ramon A."/>
            <person name="Rauscher S."/>
            <person name="Record E."/>
            <person name="Riano-Pachon D.M."/>
            <person name="Robert V."/>
            <person name="Roehrig J."/>
            <person name="Ruller R."/>
            <person name="Salamov A."/>
            <person name="Salih N.S."/>
            <person name="Samson R.A."/>
            <person name="Sandor E."/>
            <person name="Sanguinetti M."/>
            <person name="Schuetze T."/>
            <person name="Sepcic K."/>
            <person name="Shelest E."/>
            <person name="Sherlock G."/>
            <person name="Sophianopoulou V."/>
            <person name="Squina F.M."/>
            <person name="Sun H."/>
            <person name="Susca A."/>
            <person name="Todd R.B."/>
            <person name="Tsang A."/>
            <person name="Unkles S.E."/>
            <person name="van de Wiele N."/>
            <person name="van Rossen-Uffink D."/>
            <person name="Oliveira J.V."/>
            <person name="Vesth T.C."/>
            <person name="Visser J."/>
            <person name="Yu J.-H."/>
            <person name="Zhou M."/>
            <person name="Andersen M.R."/>
            <person name="Archer D.B."/>
            <person name="Baker S.E."/>
            <person name="Benoit I."/>
            <person name="Brakhage A.A."/>
            <person name="Braus G.H."/>
            <person name="Fischer R."/>
            <person name="Frisvad J.C."/>
            <person name="Goldman G.H."/>
            <person name="Houbraken J."/>
            <person name="Oakley B."/>
            <person name="Pocsi I."/>
            <person name="Scazzocchio C."/>
            <person name="Seiboth B."/>
            <person name="vanKuyk P.A."/>
            <person name="Wortman J."/>
            <person name="Dyer P.S."/>
            <person name="Grigoriev I.V."/>
        </authorList>
    </citation>
    <scope>NUCLEOTIDE SEQUENCE [LARGE SCALE GENOMIC DNA]</scope>
    <source>
        <strain evidence="3">CBS 593.65</strain>
    </source>
</reference>
<dbReference type="STRING" id="1036612.A0A1L9TJU9"/>
<keyword evidence="3" id="KW-1185">Reference proteome</keyword>
<dbReference type="SUPFAM" id="SSF53335">
    <property type="entry name" value="S-adenosyl-L-methionine-dependent methyltransferases"/>
    <property type="match status" value="1"/>
</dbReference>
<feature type="non-terminal residue" evidence="2">
    <location>
        <position position="1"/>
    </location>
</feature>
<dbReference type="InterPro" id="IPR002877">
    <property type="entry name" value="RNA_MeTrfase_FtsJ_dom"/>
</dbReference>
<organism evidence="2 3">
    <name type="scientific">Aspergillus sydowii CBS 593.65</name>
    <dbReference type="NCBI Taxonomy" id="1036612"/>
    <lineage>
        <taxon>Eukaryota</taxon>
        <taxon>Fungi</taxon>
        <taxon>Dikarya</taxon>
        <taxon>Ascomycota</taxon>
        <taxon>Pezizomycotina</taxon>
        <taxon>Eurotiomycetes</taxon>
        <taxon>Eurotiomycetidae</taxon>
        <taxon>Eurotiales</taxon>
        <taxon>Aspergillaceae</taxon>
        <taxon>Aspergillus</taxon>
        <taxon>Aspergillus subgen. Nidulantes</taxon>
    </lineage>
</organism>
<protein>
    <recommendedName>
        <fullName evidence="1">Ribosomal RNA methyltransferase FtsJ domain-containing protein</fullName>
    </recommendedName>
</protein>
<dbReference type="VEuPathDB" id="FungiDB:ASPSYDRAFT_96564"/>
<evidence type="ECO:0000313" key="2">
    <source>
        <dbReference type="EMBL" id="OJJ59573.1"/>
    </source>
</evidence>
<dbReference type="GO" id="GO:0032259">
    <property type="term" value="P:methylation"/>
    <property type="evidence" value="ECO:0007669"/>
    <property type="project" value="InterPro"/>
</dbReference>
<dbReference type="AlphaFoldDB" id="A0A1L9TJU9"/>
<dbReference type="EMBL" id="KV878585">
    <property type="protein sequence ID" value="OJJ59573.1"/>
    <property type="molecule type" value="Genomic_DNA"/>
</dbReference>
<feature type="non-terminal residue" evidence="2">
    <location>
        <position position="318"/>
    </location>
</feature>
<name>A0A1L9TJU9_9EURO</name>
<proteinExistence type="predicted"/>
<dbReference type="Gene3D" id="3.40.50.150">
    <property type="entry name" value="Vaccinia Virus protein VP39"/>
    <property type="match status" value="1"/>
</dbReference>
<dbReference type="Proteomes" id="UP000184356">
    <property type="component" value="Unassembled WGS sequence"/>
</dbReference>
<gene>
    <name evidence="2" type="ORF">ASPSYDRAFT_96564</name>
</gene>